<dbReference type="SMART" id="SM00028">
    <property type="entry name" value="TPR"/>
    <property type="match status" value="2"/>
</dbReference>
<protein>
    <recommendedName>
        <fullName evidence="2">Beta-lactamase-related domain-containing protein</fullName>
    </recommendedName>
</protein>
<comment type="caution">
    <text evidence="3">The sequence shown here is derived from an EMBL/GenBank/DDBJ whole genome shotgun (WGS) entry which is preliminary data.</text>
</comment>
<dbReference type="PROSITE" id="PS51257">
    <property type="entry name" value="PROKAR_LIPOPROTEIN"/>
    <property type="match status" value="1"/>
</dbReference>
<dbReference type="InterPro" id="IPR050491">
    <property type="entry name" value="AmpC-like"/>
</dbReference>
<dbReference type="Pfam" id="PF00144">
    <property type="entry name" value="Beta-lactamase"/>
    <property type="match status" value="1"/>
</dbReference>
<evidence type="ECO:0000259" key="2">
    <source>
        <dbReference type="Pfam" id="PF00144"/>
    </source>
</evidence>
<dbReference type="PANTHER" id="PTHR46825:SF9">
    <property type="entry name" value="BETA-LACTAMASE-RELATED DOMAIN-CONTAINING PROTEIN"/>
    <property type="match status" value="1"/>
</dbReference>
<dbReference type="PROSITE" id="PS50005">
    <property type="entry name" value="TPR"/>
    <property type="match status" value="1"/>
</dbReference>
<sequence length="502" mass="57350">MKKIVYIIVCLTIIFGCENNEETQKAVAVEDDNFSQLTSLIDHFAEENLSKGNANSFAVAVYRDGKMYQNYYGTINGNQTNKPNDSSLYEIASITKTFTGSLVAKAVLAGKLNLDDDIRNYLEGDYPNLEFEGQPITIQHLLTHSLGFKTKTPPKLEAFNKRMNSGENIDSIKPYTIQDLLEELKTVELNKKPGTHYAYTSVGPELLAYILEKVNTKPFKEQLKIFLDDIGMHNTYLNESEKHLNNLVRGYDGEELAPVDYCPIYGAAGGAISTLPDLSIYMKYLIDNKELPWVKEASRQLFEDTEEDETVGYLWQNIGFAKEEGYYYSKTGTSNGIQSVVLICPDSNYGMIVFVNNTSDEAFNVWVNLTYRDIEPLLIKYPKLNLTSIFRKDFSDNPSIAFQNFRELKNDTINYSFSIRELNNFGYDLLNEKQNEKAIKVFQFLTKEFPDNANLYDSLGEAFFISEEYDNALQNFKKALQINPDMKSSKDYIKKIEEKKSK</sequence>
<keyword evidence="1" id="KW-0802">TPR repeat</keyword>
<dbReference type="EMBL" id="BAABBI010000001">
    <property type="protein sequence ID" value="GAA3781552.1"/>
    <property type="molecule type" value="Genomic_DNA"/>
</dbReference>
<dbReference type="InterPro" id="IPR019734">
    <property type="entry name" value="TPR_rpt"/>
</dbReference>
<dbReference type="PANTHER" id="PTHR46825">
    <property type="entry name" value="D-ALANYL-D-ALANINE-CARBOXYPEPTIDASE/ENDOPEPTIDASE AMPH"/>
    <property type="match status" value="1"/>
</dbReference>
<dbReference type="SUPFAM" id="SSF56601">
    <property type="entry name" value="beta-lactamase/transpeptidase-like"/>
    <property type="match status" value="1"/>
</dbReference>
<dbReference type="InterPro" id="IPR012338">
    <property type="entry name" value="Beta-lactam/transpept-like"/>
</dbReference>
<evidence type="ECO:0000256" key="1">
    <source>
        <dbReference type="PROSITE-ProRule" id="PRU00339"/>
    </source>
</evidence>
<dbReference type="RefSeq" id="WP_344728396.1">
    <property type="nucleotide sequence ID" value="NZ_BAABBI010000001.1"/>
</dbReference>
<dbReference type="InterPro" id="IPR011990">
    <property type="entry name" value="TPR-like_helical_dom_sf"/>
</dbReference>
<evidence type="ECO:0000313" key="4">
    <source>
        <dbReference type="Proteomes" id="UP001501456"/>
    </source>
</evidence>
<feature type="domain" description="Beta-lactamase-related" evidence="2">
    <location>
        <begin position="45"/>
        <end position="360"/>
    </location>
</feature>
<organism evidence="3 4">
    <name type="scientific">Corallibacter vietnamensis</name>
    <dbReference type="NCBI Taxonomy" id="904130"/>
    <lineage>
        <taxon>Bacteria</taxon>
        <taxon>Pseudomonadati</taxon>
        <taxon>Bacteroidota</taxon>
        <taxon>Flavobacteriia</taxon>
        <taxon>Flavobacteriales</taxon>
        <taxon>Flavobacteriaceae</taxon>
        <taxon>Corallibacter</taxon>
    </lineage>
</organism>
<dbReference type="Gene3D" id="1.25.40.10">
    <property type="entry name" value="Tetratricopeptide repeat domain"/>
    <property type="match status" value="1"/>
</dbReference>
<dbReference type="Gene3D" id="3.40.710.10">
    <property type="entry name" value="DD-peptidase/beta-lactamase superfamily"/>
    <property type="match status" value="1"/>
</dbReference>
<dbReference type="SUPFAM" id="SSF48452">
    <property type="entry name" value="TPR-like"/>
    <property type="match status" value="1"/>
</dbReference>
<name>A0ABP7H8U1_9FLAO</name>
<accession>A0ABP7H8U1</accession>
<keyword evidence="4" id="KW-1185">Reference proteome</keyword>
<dbReference type="InterPro" id="IPR001466">
    <property type="entry name" value="Beta-lactam-related"/>
</dbReference>
<gene>
    <name evidence="3" type="ORF">GCM10022271_12320</name>
</gene>
<dbReference type="Proteomes" id="UP001501456">
    <property type="component" value="Unassembled WGS sequence"/>
</dbReference>
<evidence type="ECO:0000313" key="3">
    <source>
        <dbReference type="EMBL" id="GAA3781552.1"/>
    </source>
</evidence>
<dbReference type="PROSITE" id="PS50293">
    <property type="entry name" value="TPR_REGION"/>
    <property type="match status" value="1"/>
</dbReference>
<proteinExistence type="predicted"/>
<feature type="repeat" description="TPR" evidence="1">
    <location>
        <begin position="453"/>
        <end position="486"/>
    </location>
</feature>
<reference evidence="4" key="1">
    <citation type="journal article" date="2019" name="Int. J. Syst. Evol. Microbiol.">
        <title>The Global Catalogue of Microorganisms (GCM) 10K type strain sequencing project: providing services to taxonomists for standard genome sequencing and annotation.</title>
        <authorList>
            <consortium name="The Broad Institute Genomics Platform"/>
            <consortium name="The Broad Institute Genome Sequencing Center for Infectious Disease"/>
            <person name="Wu L."/>
            <person name="Ma J."/>
        </authorList>
    </citation>
    <scope>NUCLEOTIDE SEQUENCE [LARGE SCALE GENOMIC DNA]</scope>
    <source>
        <strain evidence="4">JCM 17525</strain>
    </source>
</reference>